<dbReference type="PROSITE" id="PS50238">
    <property type="entry name" value="RHOGAP"/>
    <property type="match status" value="1"/>
</dbReference>
<dbReference type="InterPro" id="IPR000198">
    <property type="entry name" value="RhoGAP_dom"/>
</dbReference>
<feature type="compositionally biased region" description="Basic and acidic residues" evidence="2">
    <location>
        <begin position="1985"/>
        <end position="1997"/>
    </location>
</feature>
<feature type="compositionally biased region" description="Polar residues" evidence="2">
    <location>
        <begin position="835"/>
        <end position="848"/>
    </location>
</feature>
<feature type="compositionally biased region" description="Basic and acidic residues" evidence="2">
    <location>
        <begin position="1622"/>
        <end position="1633"/>
    </location>
</feature>
<dbReference type="Pfam" id="PF15410">
    <property type="entry name" value="PH_9"/>
    <property type="match status" value="1"/>
</dbReference>
<evidence type="ECO:0000259" key="4">
    <source>
        <dbReference type="PROSITE" id="PS50106"/>
    </source>
</evidence>
<feature type="compositionally biased region" description="Basic and acidic residues" evidence="2">
    <location>
        <begin position="2053"/>
        <end position="2062"/>
    </location>
</feature>
<sequence length="2128" mass="238273">MAEDRTAAQGIIPQPSVGHASPPPPAPSSGTLSSPPRGPRTLLLRRSENGFGFTLRHFIVYPPESCCMLPGHERTKIDEPMDTIFVKQVRGNSPAAEAGLRTGDRVVSVDGVPTRGEQYASVVQRIQQAGPWLRLLVVAKEDDILQRYFGETAHNPETNQRPGRFRSPERVLQKQRRSMSMIPGPSPRSRQSWVCSPPGSENQGTGAYRSQEAFKDQPAVKMTSVPNVQRRPLTEARNQDYRQDDRSQRRSLQQDDTYRNPESRFDLYDRTRPESIYSRPSSEQIYDRIKDPIYERVRPDLTGTFSKSLDHQYPVSRAEPQVPIYRPGRRVVTRRASEGSGPPTDHEVSNESSRLSIDSRRDSSPASKDSSLSSYDSNSTLTGNECSDDSVIMTRLRKSFEQKEEFLRRPSHPIGWLLPDEASRLNQNQNQNQGVQREFYARPQKLQRQVWPPNEQSDLNANKGGIKNGKPGNQNVQRVRDIEGEGEERESREGRENGVVEDAQAIRDRFYSSLCDANGQFVKENHFSFGKGDKGNNKCFVTTLSRIHENVGQGQDVRNGTSSLPSSPGPDKKQEKFPVPQGLQIVSRRAKQFESGRLLSDDDEPTSDRTNLYKSELSRLSNKRSVPNVAVRKREFESKAEGVEGRRANHRESKSLDSEKKYLGRGLSGNRIIPVGSKYIHCEPPSSYSQFPDEQGVEMEPVRLRARSNSAESWEAVNGGTTRRGVRHTWQNEPEDLETEARNSKAKRQDSYLQAVRSQLEREPQDKGREDERQITDMSSAPLFSTTILDNVTSGEGQVTLPSVTISPPQPVRPNQLSIPNPLRPLDSSEELNNDHQTNGLLAPGSNATNGVVLRRQKNTQISDEDRATRRVSYLKATWGERMHVDSDLELSDSEPVTQAIRSNSIQSSHGSSIPKDVEPIEREGSLHVKFTVLDGKRSTDRSWKQVWGVLRGPILHFYKDRHSQSPSATSDGDAGQNVDVRCSLVDVADDYTKRKHVLRVANPTAEVLLQTEDAASMALWLRALHKHAAAEKPSDANTSTSKQQAVPQTPGPTTPSAGQGGQRLSPLPSHKGIRKLTSFRNRSPTGQSPVNKTRKPSQTVDPLPSPKSKTWKGRVAKQLRRMHGQAGSPSSPTAQLPPEGATFKVPLELCPVSSFSEFVPLIVEMCTSIVEARGLEVIGIYRVPGNTAAISQLTESVNKGFESINLQDPRWSDVNVISSLLKSFFRQLPDSLLTADLYPMFIDADKIEDPQRRMTTIRKLLRDLPEHHFETLKYLMFHLKRVVEHSEINKMEAKNLAIVFGPTLVRASGSRDNMVTMVTDMSHQCRIVESLLNNVDWFFCEEDLDDLSRLSVNLSLPADGSEVEASNNHSLLLNNIQKVEGMREMVSAKDIVSSIISAANRKIQRRRKGHEEHESEEHEEEKTKTKSEPEPLVRQSMALNERQCSVSEIVMMHETKSQSNHTPDRQDRNNLVNSANSSPLNGTISSRSQQQFSTTSSSLDSPRLPEVSSGSLDTVSTISNASNETKQSGNDEVIRTYAGLSATTQERIRRFEQETKAMLQRDQYRHRKEAEKREGDRRRIEMEWQLAKREMENDDILDGMVESTVSSPYLADRLANLSDRLAERSGDSDRGRSKSSTRLTPMSIAVQQQPSANQKAHASSQLSSIIGEKINNGVVKKFKTDKEPSMESLVPTRYGSLDSLHEVHMSHTSPSPSHHTRGIPGDISDDGSDLLTSLTSTFDRKWKSLVNPSSLVVASSECTSGETSAVEKKSNREKVDRQDSRTTEVYRDPSLHRSVGEKGHLMRARSDPQEKLQSSPLLKPSEKPKREPPTPNNDLNLRHAVDTSTAGTDSSDGGSLLDATEKDEHPKMETPKTKHLEIKDEVPGPPSDSNQPQETERKSLDSSYSNKLQKFESLSQATNESRSRLKRSESLNKRTETASSKLKRSESLNKHSDRLASPTNGKLKRSESLNKHAERSESPNTKLKRSESLTKTEKTECNISKRRQSVRKESATKLKRKNGMPERSIKRRHTVGGTKDFDKVHWLDNKLQSENEKVIKTDSKPKKSQLRTSSPDLSSNRVNVADTSFLIEVSFRGPSNVVFNVTNARPQSLPDANLASKVFKVPLESHV</sequence>
<dbReference type="SMART" id="SM00233">
    <property type="entry name" value="PH"/>
    <property type="match status" value="1"/>
</dbReference>
<feature type="compositionally biased region" description="Basic and acidic residues" evidence="2">
    <location>
        <begin position="1766"/>
        <end position="1811"/>
    </location>
</feature>
<dbReference type="PROSITE" id="PS50003">
    <property type="entry name" value="PH_DOMAIN"/>
    <property type="match status" value="1"/>
</dbReference>
<feature type="compositionally biased region" description="Low complexity" evidence="2">
    <location>
        <begin position="1707"/>
        <end position="1723"/>
    </location>
</feature>
<dbReference type="Gene3D" id="2.30.42.10">
    <property type="match status" value="1"/>
</dbReference>
<protein>
    <submittedName>
        <fullName evidence="7">Rho GTPase-activating protein 21 isoform X4</fullName>
    </submittedName>
</protein>
<evidence type="ECO:0000259" key="5">
    <source>
        <dbReference type="PROSITE" id="PS50238"/>
    </source>
</evidence>
<dbReference type="Pfam" id="PF00620">
    <property type="entry name" value="RhoGAP"/>
    <property type="match status" value="1"/>
</dbReference>
<dbReference type="SUPFAM" id="SSF50729">
    <property type="entry name" value="PH domain-like"/>
    <property type="match status" value="1"/>
</dbReference>
<dbReference type="GO" id="GO:0007165">
    <property type="term" value="P:signal transduction"/>
    <property type="evidence" value="ECO:0007669"/>
    <property type="project" value="InterPro"/>
</dbReference>
<feature type="compositionally biased region" description="Low complexity" evidence="2">
    <location>
        <begin position="1843"/>
        <end position="1859"/>
    </location>
</feature>
<accession>A0A9R1T0K4</accession>
<dbReference type="Gene3D" id="2.30.29.30">
    <property type="entry name" value="Pleckstrin-homology domain (PH domain)/Phosphotyrosine-binding domain (PTB)"/>
    <property type="match status" value="1"/>
</dbReference>
<gene>
    <name evidence="7" type="primary">RhoGAP19D</name>
</gene>
<feature type="domain" description="Rho-GAP" evidence="5">
    <location>
        <begin position="1154"/>
        <end position="1340"/>
    </location>
</feature>
<organism evidence="6 7">
    <name type="scientific">Fopius arisanus</name>
    <dbReference type="NCBI Taxonomy" id="64838"/>
    <lineage>
        <taxon>Eukaryota</taxon>
        <taxon>Metazoa</taxon>
        <taxon>Ecdysozoa</taxon>
        <taxon>Arthropoda</taxon>
        <taxon>Hexapoda</taxon>
        <taxon>Insecta</taxon>
        <taxon>Pterygota</taxon>
        <taxon>Neoptera</taxon>
        <taxon>Endopterygota</taxon>
        <taxon>Hymenoptera</taxon>
        <taxon>Apocrita</taxon>
        <taxon>Ichneumonoidea</taxon>
        <taxon>Braconidae</taxon>
        <taxon>Opiinae</taxon>
        <taxon>Fopius</taxon>
    </lineage>
</organism>
<feature type="compositionally biased region" description="Polar residues" evidence="2">
    <location>
        <begin position="1755"/>
        <end position="1764"/>
    </location>
</feature>
<dbReference type="SUPFAM" id="SSF48350">
    <property type="entry name" value="GTPase activation domain, GAP"/>
    <property type="match status" value="1"/>
</dbReference>
<name>A0A9R1T0K4_9HYME</name>
<feature type="compositionally biased region" description="Basic and acidic residues" evidence="2">
    <location>
        <begin position="478"/>
        <end position="500"/>
    </location>
</feature>
<dbReference type="InterPro" id="IPR036034">
    <property type="entry name" value="PDZ_sf"/>
</dbReference>
<feature type="region of interest" description="Disordered" evidence="2">
    <location>
        <begin position="827"/>
        <end position="848"/>
    </location>
</feature>
<feature type="compositionally biased region" description="Low complexity" evidence="2">
    <location>
        <begin position="28"/>
        <end position="40"/>
    </location>
</feature>
<dbReference type="Pfam" id="PF17820">
    <property type="entry name" value="PDZ_6"/>
    <property type="match status" value="1"/>
</dbReference>
<feature type="region of interest" description="Disordered" evidence="2">
    <location>
        <begin position="1031"/>
        <end position="1140"/>
    </location>
</feature>
<feature type="region of interest" description="Disordered" evidence="2">
    <location>
        <begin position="1755"/>
        <end position="2034"/>
    </location>
</feature>
<dbReference type="InterPro" id="IPR011993">
    <property type="entry name" value="PH-like_dom_sf"/>
</dbReference>
<feature type="compositionally biased region" description="Basic and acidic residues" evidence="2">
    <location>
        <begin position="1965"/>
        <end position="1978"/>
    </location>
</feature>
<evidence type="ECO:0000313" key="7">
    <source>
        <dbReference type="RefSeq" id="XP_011300532.1"/>
    </source>
</evidence>
<dbReference type="SUPFAM" id="SSF50156">
    <property type="entry name" value="PDZ domain-like"/>
    <property type="match status" value="1"/>
</dbReference>
<dbReference type="InterPro" id="IPR041681">
    <property type="entry name" value="PH_9"/>
</dbReference>
<feature type="region of interest" description="Disordered" evidence="2">
    <location>
        <begin position="2053"/>
        <end position="2076"/>
    </location>
</feature>
<feature type="compositionally biased region" description="Polar residues" evidence="2">
    <location>
        <begin position="1902"/>
        <end position="1919"/>
    </location>
</feature>
<dbReference type="PROSITE" id="PS50106">
    <property type="entry name" value="PDZ"/>
    <property type="match status" value="1"/>
</dbReference>
<evidence type="ECO:0000256" key="2">
    <source>
        <dbReference type="SAM" id="MobiDB-lite"/>
    </source>
</evidence>
<feature type="region of interest" description="Disordered" evidence="2">
    <location>
        <begin position="551"/>
        <end position="657"/>
    </location>
</feature>
<dbReference type="SMART" id="SM00228">
    <property type="entry name" value="PDZ"/>
    <property type="match status" value="1"/>
</dbReference>
<dbReference type="CTD" id="33048"/>
<dbReference type="Proteomes" id="UP000694866">
    <property type="component" value="Unplaced"/>
</dbReference>
<feature type="region of interest" description="Disordered" evidence="2">
    <location>
        <begin position="1"/>
        <end position="40"/>
    </location>
</feature>
<feature type="compositionally biased region" description="Polar residues" evidence="2">
    <location>
        <begin position="188"/>
        <end position="205"/>
    </location>
</feature>
<feature type="region of interest" description="Disordered" evidence="2">
    <location>
        <begin position="447"/>
        <end position="500"/>
    </location>
</feature>
<feature type="compositionally biased region" description="Polar residues" evidence="2">
    <location>
        <begin position="552"/>
        <end position="566"/>
    </location>
</feature>
<feature type="compositionally biased region" description="Low complexity" evidence="2">
    <location>
        <begin position="364"/>
        <end position="379"/>
    </location>
</feature>
<dbReference type="GO" id="GO:0005543">
    <property type="term" value="F:phospholipid binding"/>
    <property type="evidence" value="ECO:0007669"/>
    <property type="project" value="InterPro"/>
</dbReference>
<dbReference type="Gene3D" id="1.10.555.10">
    <property type="entry name" value="Rho GTPase activation protein"/>
    <property type="match status" value="1"/>
</dbReference>
<dbReference type="CDD" id="cd01253">
    <property type="entry name" value="PH_ARHGAP21-like"/>
    <property type="match status" value="1"/>
</dbReference>
<feature type="compositionally biased region" description="Basic and acidic residues" evidence="2">
    <location>
        <begin position="739"/>
        <end position="750"/>
    </location>
</feature>
<dbReference type="InterPro" id="IPR001849">
    <property type="entry name" value="PH_domain"/>
</dbReference>
<evidence type="ECO:0000259" key="3">
    <source>
        <dbReference type="PROSITE" id="PS50003"/>
    </source>
</evidence>
<feature type="compositionally biased region" description="Low complexity" evidence="2">
    <location>
        <begin position="1484"/>
        <end position="1502"/>
    </location>
</feature>
<proteinExistence type="predicted"/>
<feature type="compositionally biased region" description="Basic and acidic residues" evidence="2">
    <location>
        <begin position="1860"/>
        <end position="1883"/>
    </location>
</feature>
<feature type="compositionally biased region" description="Basic and acidic residues" evidence="2">
    <location>
        <begin position="632"/>
        <end position="657"/>
    </location>
</feature>
<dbReference type="PANTHER" id="PTHR23175:SF23">
    <property type="entry name" value="PDZ DOMAIN-CONTAINING PROTEIN"/>
    <property type="match status" value="1"/>
</dbReference>
<evidence type="ECO:0000256" key="1">
    <source>
        <dbReference type="ARBA" id="ARBA00022468"/>
    </source>
</evidence>
<dbReference type="InterPro" id="IPR008936">
    <property type="entry name" value="Rho_GTPase_activation_prot"/>
</dbReference>
<feature type="compositionally biased region" description="Polar residues" evidence="2">
    <location>
        <begin position="608"/>
        <end position="625"/>
    </location>
</feature>
<feature type="region of interest" description="Disordered" evidence="2">
    <location>
        <begin position="1402"/>
        <end position="1441"/>
    </location>
</feature>
<feature type="compositionally biased region" description="Basic and acidic residues" evidence="2">
    <location>
        <begin position="759"/>
        <end position="775"/>
    </location>
</feature>
<dbReference type="InterPro" id="IPR041489">
    <property type="entry name" value="PDZ_6"/>
</dbReference>
<feature type="compositionally biased region" description="Polar residues" evidence="2">
    <location>
        <begin position="1079"/>
        <end position="1101"/>
    </location>
</feature>
<dbReference type="SMART" id="SM00324">
    <property type="entry name" value="RhoGAP"/>
    <property type="match status" value="1"/>
</dbReference>
<feature type="compositionally biased region" description="Low complexity" evidence="2">
    <location>
        <begin position="460"/>
        <end position="475"/>
    </location>
</feature>
<feature type="region of interest" description="Disordered" evidence="2">
    <location>
        <begin position="1455"/>
        <end position="1532"/>
    </location>
</feature>
<feature type="compositionally biased region" description="Basic residues" evidence="2">
    <location>
        <begin position="1110"/>
        <end position="1124"/>
    </location>
</feature>
<dbReference type="GO" id="GO:0005096">
    <property type="term" value="F:GTPase activator activity"/>
    <property type="evidence" value="ECO:0007669"/>
    <property type="project" value="UniProtKB-KW"/>
</dbReference>
<keyword evidence="6" id="KW-1185">Reference proteome</keyword>
<dbReference type="InterPro" id="IPR001478">
    <property type="entry name" value="PDZ"/>
</dbReference>
<feature type="domain" description="PDZ" evidence="4">
    <location>
        <begin position="41"/>
        <end position="141"/>
    </location>
</feature>
<feature type="compositionally biased region" description="Basic and acidic residues" evidence="2">
    <location>
        <begin position="1410"/>
        <end position="1432"/>
    </location>
</feature>
<feature type="compositionally biased region" description="Polar residues" evidence="2">
    <location>
        <begin position="1036"/>
        <end position="1048"/>
    </location>
</feature>
<dbReference type="FunFam" id="1.10.555.10:FF:000058">
    <property type="entry name" value="GTPase-activating protein pac-1"/>
    <property type="match status" value="1"/>
</dbReference>
<feature type="compositionally biased region" description="Basic and acidic residues" evidence="2">
    <location>
        <begin position="1944"/>
        <end position="1955"/>
    </location>
</feature>
<feature type="domain" description="PH" evidence="3">
    <location>
        <begin position="920"/>
        <end position="1030"/>
    </location>
</feature>
<feature type="compositionally biased region" description="Basic and acidic residues" evidence="2">
    <location>
        <begin position="232"/>
        <end position="273"/>
    </location>
</feature>
<dbReference type="PRINTS" id="PR00683">
    <property type="entry name" value="SPECTRINPH"/>
</dbReference>
<reference evidence="7" key="1">
    <citation type="submission" date="2025-08" db="UniProtKB">
        <authorList>
            <consortium name="RefSeq"/>
        </authorList>
    </citation>
    <scope>IDENTIFICATION</scope>
    <source>
        <strain evidence="7">USDA-PBARC FA_bdor</strain>
        <tissue evidence="7">Whole organism</tissue>
    </source>
</reference>
<dbReference type="InterPro" id="IPR001605">
    <property type="entry name" value="PH_dom-spectrin-type"/>
</dbReference>
<feature type="compositionally biased region" description="Polar residues" evidence="2">
    <location>
        <begin position="2067"/>
        <end position="2076"/>
    </location>
</feature>
<dbReference type="GeneID" id="105264979"/>
<keyword evidence="1" id="KW-0343">GTPase activation</keyword>
<feature type="compositionally biased region" description="Basic and acidic residues" evidence="2">
    <location>
        <begin position="1922"/>
        <end position="1937"/>
    </location>
</feature>
<dbReference type="OrthoDB" id="6281275at2759"/>
<feature type="region of interest" description="Disordered" evidence="2">
    <location>
        <begin position="1705"/>
        <end position="1725"/>
    </location>
</feature>
<dbReference type="PANTHER" id="PTHR23175">
    <property type="entry name" value="PDZ DOMAIN-CONTAINING PROTEIN"/>
    <property type="match status" value="1"/>
</dbReference>
<feature type="region of interest" description="Disordered" evidence="2">
    <location>
        <begin position="150"/>
        <end position="283"/>
    </location>
</feature>
<feature type="compositionally biased region" description="Polar residues" evidence="2">
    <location>
        <begin position="1470"/>
        <end position="1483"/>
    </location>
</feature>
<feature type="compositionally biased region" description="Basic and acidic residues" evidence="2">
    <location>
        <begin position="1455"/>
        <end position="1469"/>
    </location>
</feature>
<feature type="region of interest" description="Disordered" evidence="2">
    <location>
        <begin position="1622"/>
        <end position="1641"/>
    </location>
</feature>
<feature type="compositionally biased region" description="Polar residues" evidence="2">
    <location>
        <begin position="1509"/>
        <end position="1531"/>
    </location>
</feature>
<evidence type="ECO:0000313" key="6">
    <source>
        <dbReference type="Proteomes" id="UP000694866"/>
    </source>
</evidence>
<feature type="region of interest" description="Disordered" evidence="2">
    <location>
        <begin position="304"/>
        <end position="386"/>
    </location>
</feature>
<feature type="region of interest" description="Disordered" evidence="2">
    <location>
        <begin position="709"/>
        <end position="782"/>
    </location>
</feature>
<dbReference type="RefSeq" id="XP_011300532.1">
    <property type="nucleotide sequence ID" value="XM_011302230.1"/>
</dbReference>